<feature type="compositionally biased region" description="Basic and acidic residues" evidence="1">
    <location>
        <begin position="53"/>
        <end position="66"/>
    </location>
</feature>
<name>A0A084WL51_ANOSI</name>
<dbReference type="AlphaFoldDB" id="A0A084WL51"/>
<protein>
    <submittedName>
        <fullName evidence="2">Uncharacterized protein LOC100843588</fullName>
    </submittedName>
</protein>
<organism evidence="2">
    <name type="scientific">Anopheles sinensis</name>
    <name type="common">Mosquito</name>
    <dbReference type="NCBI Taxonomy" id="74873"/>
    <lineage>
        <taxon>Eukaryota</taxon>
        <taxon>Metazoa</taxon>
        <taxon>Ecdysozoa</taxon>
        <taxon>Arthropoda</taxon>
        <taxon>Hexapoda</taxon>
        <taxon>Insecta</taxon>
        <taxon>Pterygota</taxon>
        <taxon>Neoptera</taxon>
        <taxon>Endopterygota</taxon>
        <taxon>Diptera</taxon>
        <taxon>Nematocera</taxon>
        <taxon>Culicoidea</taxon>
        <taxon>Culicidae</taxon>
        <taxon>Anophelinae</taxon>
        <taxon>Anopheles</taxon>
    </lineage>
</organism>
<dbReference type="EMBL" id="ATLV01024183">
    <property type="status" value="NOT_ANNOTATED_CDS"/>
    <property type="molecule type" value="Genomic_DNA"/>
</dbReference>
<feature type="region of interest" description="Disordered" evidence="1">
    <location>
        <begin position="107"/>
        <end position="135"/>
    </location>
</feature>
<sequence>MYTLLGRNKRKEPPSPSQTTDLFRKVETIGNGSPSCESFYKFRSARAPMSRPPIERPELLRRDQRTNTHTHTQLGVGRKSGIRSGCAHAHTPGMEICRARTGAPVGSVGHCHSLGEDQRSVGRSGENKCHTKDLR</sequence>
<evidence type="ECO:0000313" key="2">
    <source>
        <dbReference type="EMBL" id="KFB50945.1"/>
    </source>
</evidence>
<proteinExistence type="predicted"/>
<dbReference type="VEuPathDB" id="VectorBase:ASIC018985"/>
<evidence type="ECO:0000256" key="1">
    <source>
        <dbReference type="SAM" id="MobiDB-lite"/>
    </source>
</evidence>
<reference evidence="3" key="2">
    <citation type="submission" date="2020-05" db="UniProtKB">
        <authorList>
            <consortium name="EnsemblMetazoa"/>
        </authorList>
    </citation>
    <scope>IDENTIFICATION</scope>
</reference>
<evidence type="ECO:0000313" key="3">
    <source>
        <dbReference type="EnsemblMetazoa" id="ASIC018985-PA"/>
    </source>
</evidence>
<feature type="compositionally biased region" description="Basic and acidic residues" evidence="1">
    <location>
        <begin position="113"/>
        <end position="135"/>
    </location>
</feature>
<keyword evidence="4" id="KW-1185">Reference proteome</keyword>
<gene>
    <name evidence="2" type="ORF">ZHAS_00018985</name>
</gene>
<reference evidence="2 4" key="1">
    <citation type="journal article" date="2014" name="BMC Genomics">
        <title>Genome sequence of Anopheles sinensis provides insight into genetics basis of mosquito competence for malaria parasites.</title>
        <authorList>
            <person name="Zhou D."/>
            <person name="Zhang D."/>
            <person name="Ding G."/>
            <person name="Shi L."/>
            <person name="Hou Q."/>
            <person name="Ye Y."/>
            <person name="Xu Y."/>
            <person name="Zhou H."/>
            <person name="Xiong C."/>
            <person name="Li S."/>
            <person name="Yu J."/>
            <person name="Hong S."/>
            <person name="Yu X."/>
            <person name="Zou P."/>
            <person name="Chen C."/>
            <person name="Chang X."/>
            <person name="Wang W."/>
            <person name="Lv Y."/>
            <person name="Sun Y."/>
            <person name="Ma L."/>
            <person name="Shen B."/>
            <person name="Zhu C."/>
        </authorList>
    </citation>
    <scope>NUCLEOTIDE SEQUENCE [LARGE SCALE GENOMIC DNA]</scope>
</reference>
<dbReference type="EnsemblMetazoa" id="ASIC018985-RA">
    <property type="protein sequence ID" value="ASIC018985-PA"/>
    <property type="gene ID" value="ASIC018985"/>
</dbReference>
<feature type="region of interest" description="Disordered" evidence="1">
    <location>
        <begin position="1"/>
        <end position="22"/>
    </location>
</feature>
<dbReference type="Proteomes" id="UP000030765">
    <property type="component" value="Unassembled WGS sequence"/>
</dbReference>
<dbReference type="EMBL" id="KE525350">
    <property type="protein sequence ID" value="KFB50945.1"/>
    <property type="molecule type" value="Genomic_DNA"/>
</dbReference>
<feature type="region of interest" description="Disordered" evidence="1">
    <location>
        <begin position="44"/>
        <end position="83"/>
    </location>
</feature>
<accession>A0A084WL51</accession>
<evidence type="ECO:0000313" key="4">
    <source>
        <dbReference type="Proteomes" id="UP000030765"/>
    </source>
</evidence>